<dbReference type="GO" id="GO:0003677">
    <property type="term" value="F:DNA binding"/>
    <property type="evidence" value="ECO:0007669"/>
    <property type="project" value="UniProtKB-KW"/>
</dbReference>
<evidence type="ECO:0000313" key="7">
    <source>
        <dbReference type="EMBL" id="KAF5783218.1"/>
    </source>
</evidence>
<dbReference type="GO" id="GO:0005634">
    <property type="term" value="C:nucleus"/>
    <property type="evidence" value="ECO:0007669"/>
    <property type="project" value="UniProtKB-SubCell"/>
</dbReference>
<name>A0A251TCL5_HELAN</name>
<comment type="subcellular location">
    <subcellularLocation>
        <location evidence="1">Nucleus</location>
    </subcellularLocation>
</comment>
<dbReference type="PROSITE" id="PS50888">
    <property type="entry name" value="BHLH"/>
    <property type="match status" value="1"/>
</dbReference>
<dbReference type="InParanoid" id="A0A251TCL5"/>
<dbReference type="PANTHER" id="PTHR46834">
    <property type="entry name" value="TRANSCRIPTION FACTOR BHLH91"/>
    <property type="match status" value="1"/>
</dbReference>
<dbReference type="Gramene" id="mRNA:HanXRQr2_Chr11g0505391">
    <property type="protein sequence ID" value="mRNA:HanXRQr2_Chr11g0505391"/>
    <property type="gene ID" value="HanXRQr2_Chr11g0505391"/>
</dbReference>
<evidence type="ECO:0000256" key="1">
    <source>
        <dbReference type="ARBA" id="ARBA00004123"/>
    </source>
</evidence>
<reference evidence="8" key="2">
    <citation type="submission" date="2017-02" db="EMBL/GenBank/DDBJ databases">
        <title>Sunflower complete genome.</title>
        <authorList>
            <person name="Langlade N."/>
            <person name="Munos S."/>
        </authorList>
    </citation>
    <scope>NUCLEOTIDE SEQUENCE [LARGE SCALE GENOMIC DNA]</scope>
    <source>
        <tissue evidence="8">Leaves</tissue>
    </source>
</reference>
<dbReference type="PANTHER" id="PTHR46834:SF1">
    <property type="entry name" value="TRANSCRIPTION FACTOR BHLH10"/>
    <property type="match status" value="1"/>
</dbReference>
<dbReference type="SUPFAM" id="SSF47459">
    <property type="entry name" value="HLH, helix-loop-helix DNA-binding domain"/>
    <property type="match status" value="1"/>
</dbReference>
<dbReference type="Pfam" id="PF00010">
    <property type="entry name" value="HLH"/>
    <property type="match status" value="1"/>
</dbReference>
<keyword evidence="9" id="KW-1185">Reference proteome</keyword>
<dbReference type="InterPro" id="IPR036638">
    <property type="entry name" value="HLH_DNA-bd_sf"/>
</dbReference>
<organism evidence="8 9">
    <name type="scientific">Helianthus annuus</name>
    <name type="common">Common sunflower</name>
    <dbReference type="NCBI Taxonomy" id="4232"/>
    <lineage>
        <taxon>Eukaryota</taxon>
        <taxon>Viridiplantae</taxon>
        <taxon>Streptophyta</taxon>
        <taxon>Embryophyta</taxon>
        <taxon>Tracheophyta</taxon>
        <taxon>Spermatophyta</taxon>
        <taxon>Magnoliopsida</taxon>
        <taxon>eudicotyledons</taxon>
        <taxon>Gunneridae</taxon>
        <taxon>Pentapetalae</taxon>
        <taxon>asterids</taxon>
        <taxon>campanulids</taxon>
        <taxon>Asterales</taxon>
        <taxon>Asteraceae</taxon>
        <taxon>Asteroideae</taxon>
        <taxon>Heliantheae alliance</taxon>
        <taxon>Heliantheae</taxon>
        <taxon>Helianthus</taxon>
    </lineage>
</organism>
<dbReference type="OMA" id="YEEEMAC"/>
<dbReference type="GO" id="GO:0006355">
    <property type="term" value="P:regulation of DNA-templated transcription"/>
    <property type="evidence" value="ECO:0000318"/>
    <property type="project" value="GO_Central"/>
</dbReference>
<reference evidence="7 9" key="1">
    <citation type="journal article" date="2017" name="Nature">
        <title>The sunflower genome provides insights into oil metabolism, flowering and Asterid evolution.</title>
        <authorList>
            <person name="Badouin H."/>
            <person name="Gouzy J."/>
            <person name="Grassa C.J."/>
            <person name="Murat F."/>
            <person name="Staton S.E."/>
            <person name="Cottret L."/>
            <person name="Lelandais-Briere C."/>
            <person name="Owens G.L."/>
            <person name="Carrere S."/>
            <person name="Mayjonade B."/>
            <person name="Legrand L."/>
            <person name="Gill N."/>
            <person name="Kane N.C."/>
            <person name="Bowers J.E."/>
            <person name="Hubner S."/>
            <person name="Bellec A."/>
            <person name="Berard A."/>
            <person name="Berges H."/>
            <person name="Blanchet N."/>
            <person name="Boniface M.C."/>
            <person name="Brunel D."/>
            <person name="Catrice O."/>
            <person name="Chaidir N."/>
            <person name="Claudel C."/>
            <person name="Donnadieu C."/>
            <person name="Faraut T."/>
            <person name="Fievet G."/>
            <person name="Helmstetter N."/>
            <person name="King M."/>
            <person name="Knapp S.J."/>
            <person name="Lai Z."/>
            <person name="Le Paslier M.C."/>
            <person name="Lippi Y."/>
            <person name="Lorenzon L."/>
            <person name="Mandel J.R."/>
            <person name="Marage G."/>
            <person name="Marchand G."/>
            <person name="Marquand E."/>
            <person name="Bret-Mestries E."/>
            <person name="Morien E."/>
            <person name="Nambeesan S."/>
            <person name="Nguyen T."/>
            <person name="Pegot-Espagnet P."/>
            <person name="Pouilly N."/>
            <person name="Raftis F."/>
            <person name="Sallet E."/>
            <person name="Schiex T."/>
            <person name="Thomas J."/>
            <person name="Vandecasteele C."/>
            <person name="Vares D."/>
            <person name="Vear F."/>
            <person name="Vautrin S."/>
            <person name="Crespi M."/>
            <person name="Mangin B."/>
            <person name="Burke J.M."/>
            <person name="Salse J."/>
            <person name="Munos S."/>
            <person name="Vincourt P."/>
            <person name="Rieseberg L.H."/>
            <person name="Langlade N.B."/>
        </authorList>
    </citation>
    <scope>NUCLEOTIDE SEQUENCE [LARGE SCALE GENOMIC DNA]</scope>
    <source>
        <strain evidence="9">cv. SF193</strain>
        <tissue evidence="7">Leaves</tissue>
    </source>
</reference>
<evidence type="ECO:0000256" key="4">
    <source>
        <dbReference type="ARBA" id="ARBA00023242"/>
    </source>
</evidence>
<evidence type="ECO:0000256" key="5">
    <source>
        <dbReference type="SAM" id="MobiDB-lite"/>
    </source>
</evidence>
<dbReference type="AlphaFoldDB" id="A0A251TCL5"/>
<feature type="region of interest" description="Disordered" evidence="5">
    <location>
        <begin position="271"/>
        <end position="302"/>
    </location>
</feature>
<feature type="domain" description="BHLH" evidence="6">
    <location>
        <begin position="201"/>
        <end position="250"/>
    </location>
</feature>
<dbReference type="InterPro" id="IPR011598">
    <property type="entry name" value="bHLH_dom"/>
</dbReference>
<keyword evidence="3" id="KW-0804">Transcription</keyword>
<dbReference type="InterPro" id="IPR045895">
    <property type="entry name" value="bHLH91-like"/>
</dbReference>
<evidence type="ECO:0000256" key="3">
    <source>
        <dbReference type="ARBA" id="ARBA00023163"/>
    </source>
</evidence>
<dbReference type="EMBL" id="MNCJ02000326">
    <property type="protein sequence ID" value="KAF5783218.1"/>
    <property type="molecule type" value="Genomic_DNA"/>
</dbReference>
<dbReference type="Gene3D" id="4.10.280.10">
    <property type="entry name" value="Helix-loop-helix DNA-binding domain"/>
    <property type="match status" value="1"/>
</dbReference>
<dbReference type="GO" id="GO:0046983">
    <property type="term" value="F:protein dimerization activity"/>
    <property type="evidence" value="ECO:0007669"/>
    <property type="project" value="InterPro"/>
</dbReference>
<dbReference type="GO" id="GO:0009555">
    <property type="term" value="P:pollen development"/>
    <property type="evidence" value="ECO:0000318"/>
    <property type="project" value="GO_Central"/>
</dbReference>
<dbReference type="InterPro" id="IPR045896">
    <property type="entry name" value="MYC1-like_bHLH"/>
</dbReference>
<evidence type="ECO:0000313" key="8">
    <source>
        <dbReference type="EMBL" id="OTG08644.1"/>
    </source>
</evidence>
<dbReference type="GO" id="GO:0048658">
    <property type="term" value="P:anther wall tapetum development"/>
    <property type="evidence" value="ECO:0000318"/>
    <property type="project" value="GO_Central"/>
</dbReference>
<protein>
    <submittedName>
        <fullName evidence="8">Putative basic helix-loop-helix (BHLH) DNA-binding superfamily protein</fullName>
    </submittedName>
    <submittedName>
        <fullName evidence="7">Transcription factor bHLH family</fullName>
    </submittedName>
</protein>
<dbReference type="Proteomes" id="UP000215914">
    <property type="component" value="Chromosome 11"/>
</dbReference>
<evidence type="ECO:0000256" key="2">
    <source>
        <dbReference type="ARBA" id="ARBA00023015"/>
    </source>
</evidence>
<keyword evidence="4" id="KW-0539">Nucleus</keyword>
<proteinExistence type="predicted"/>
<dbReference type="CDD" id="cd18918">
    <property type="entry name" value="bHLH_AtMYC1_like"/>
    <property type="match status" value="1"/>
</dbReference>
<accession>A0A251TCL5</accession>
<evidence type="ECO:0000313" key="9">
    <source>
        <dbReference type="Proteomes" id="UP000215914"/>
    </source>
</evidence>
<reference evidence="7" key="3">
    <citation type="submission" date="2020-06" db="EMBL/GenBank/DDBJ databases">
        <title>Helianthus annuus Genome sequencing and assembly Release 2.</title>
        <authorList>
            <person name="Gouzy J."/>
            <person name="Langlade N."/>
            <person name="Munos S."/>
        </authorList>
    </citation>
    <scope>NUCLEOTIDE SEQUENCE</scope>
    <source>
        <tissue evidence="7">Leaves</tissue>
    </source>
</reference>
<sequence>MLVNPEMYEGSACYDPTQLDSLIDHQDDTTNLSQTHLHTFHQPPNFPSIEQQQPSTDYHLMNMEMDHHHNQIMHDLNWHNQLQVENDNTCIPNMSLLTPNPTPPDLLNLFQLPRCSNSSISFSNPTNIDQTSSYDPLLPLNLPPQPPFFRELLHSLPNGYNLTGGGLILGEMDMERDHQLYNEGDGILKFSRDIVGKGRDGKDTKHFATEKHRRQQLNDKFDALKNLVPNPTKADRASVVGDAIEYINELKRTVEELTILVERKRCNRGRMKKHKIEDDSTLDVESINTRPNGGGDDRQGYNGNSTSALRSSWLQRKSKNTEVDVRIINDEVNIKLVQQKRINCLLLVAKVLDELQLDLHHVAGGLIGDFYSYLFNTKICEGSSVYASAIANKLLEVVDRHYASIPVATGDEIDLQVVEQDGISGGKARF</sequence>
<evidence type="ECO:0000259" key="6">
    <source>
        <dbReference type="PROSITE" id="PS50888"/>
    </source>
</evidence>
<keyword evidence="8" id="KW-0238">DNA-binding</keyword>
<dbReference type="SMART" id="SM00353">
    <property type="entry name" value="HLH"/>
    <property type="match status" value="1"/>
</dbReference>
<dbReference type="FunCoup" id="A0A251TCL5">
    <property type="interactions" value="143"/>
</dbReference>
<gene>
    <name evidence="8" type="ORF">HannXRQ_Chr11g0344001</name>
    <name evidence="7" type="ORF">HanXRQr2_Chr11g0505391</name>
</gene>
<dbReference type="EMBL" id="CM007900">
    <property type="protein sequence ID" value="OTG08644.1"/>
    <property type="molecule type" value="Genomic_DNA"/>
</dbReference>
<keyword evidence="2" id="KW-0805">Transcription regulation</keyword>